<feature type="compositionally biased region" description="Basic residues" evidence="1">
    <location>
        <begin position="18"/>
        <end position="34"/>
    </location>
</feature>
<evidence type="ECO:0000313" key="2">
    <source>
        <dbReference type="EMBL" id="CAK0834593.1"/>
    </source>
</evidence>
<organism evidence="2 3">
    <name type="scientific">Prorocentrum cordatum</name>
    <dbReference type="NCBI Taxonomy" id="2364126"/>
    <lineage>
        <taxon>Eukaryota</taxon>
        <taxon>Sar</taxon>
        <taxon>Alveolata</taxon>
        <taxon>Dinophyceae</taxon>
        <taxon>Prorocentrales</taxon>
        <taxon>Prorocentraceae</taxon>
        <taxon>Prorocentrum</taxon>
    </lineage>
</organism>
<comment type="caution">
    <text evidence="2">The sequence shown here is derived from an EMBL/GenBank/DDBJ whole genome shotgun (WGS) entry which is preliminary data.</text>
</comment>
<gene>
    <name evidence="2" type="ORF">PCOR1329_LOCUS31977</name>
</gene>
<feature type="compositionally biased region" description="Low complexity" evidence="1">
    <location>
        <begin position="136"/>
        <end position="150"/>
    </location>
</feature>
<name>A0ABN9SS78_9DINO</name>
<sequence>MDLARGRHIHASGEVPPKKHAAGRCRLARRRKSRVGAGPVAAPRPLIARAKRRRRRMRREGGGSAATTATGGIARRARGSKRASGRPCSTLRDIGSAASRPPPLGSPAHVATVTLAAACERSSFLLGGSGEGGRTPAGRAGTTRTRSGLGQEEDGRRGENAGGSLWRCASRAQQVHADYCKVPALPAWALASDAAPRDLNPE</sequence>
<feature type="compositionally biased region" description="Basic residues" evidence="1">
    <location>
        <begin position="75"/>
        <end position="84"/>
    </location>
</feature>
<dbReference type="EMBL" id="CAUYUJ010012781">
    <property type="protein sequence ID" value="CAK0834593.1"/>
    <property type="molecule type" value="Genomic_DNA"/>
</dbReference>
<feature type="region of interest" description="Disordered" evidence="1">
    <location>
        <begin position="126"/>
        <end position="162"/>
    </location>
</feature>
<proteinExistence type="predicted"/>
<feature type="region of interest" description="Disordered" evidence="1">
    <location>
        <begin position="1"/>
        <end position="105"/>
    </location>
</feature>
<dbReference type="Proteomes" id="UP001189429">
    <property type="component" value="Unassembled WGS sequence"/>
</dbReference>
<evidence type="ECO:0000256" key="1">
    <source>
        <dbReference type="SAM" id="MobiDB-lite"/>
    </source>
</evidence>
<accession>A0ABN9SS78</accession>
<keyword evidence="3" id="KW-1185">Reference proteome</keyword>
<feature type="compositionally biased region" description="Basic residues" evidence="1">
    <location>
        <begin position="49"/>
        <end position="58"/>
    </location>
</feature>
<evidence type="ECO:0000313" key="3">
    <source>
        <dbReference type="Proteomes" id="UP001189429"/>
    </source>
</evidence>
<protein>
    <submittedName>
        <fullName evidence="2">Uncharacterized protein</fullName>
    </submittedName>
</protein>
<reference evidence="2" key="1">
    <citation type="submission" date="2023-10" db="EMBL/GenBank/DDBJ databases">
        <authorList>
            <person name="Chen Y."/>
            <person name="Shah S."/>
            <person name="Dougan E. K."/>
            <person name="Thang M."/>
            <person name="Chan C."/>
        </authorList>
    </citation>
    <scope>NUCLEOTIDE SEQUENCE [LARGE SCALE GENOMIC DNA]</scope>
</reference>
<feature type="compositionally biased region" description="Basic residues" evidence="1">
    <location>
        <begin position="1"/>
        <end position="10"/>
    </location>
</feature>
<feature type="compositionally biased region" description="Low complexity" evidence="1">
    <location>
        <begin position="65"/>
        <end position="74"/>
    </location>
</feature>